<accession>A0AAD8X6R6</accession>
<dbReference type="Gene3D" id="3.30.420.10">
    <property type="entry name" value="Ribonuclease H-like superfamily/Ribonuclease H"/>
    <property type="match status" value="1"/>
</dbReference>
<name>A0AAD8X6R6_LOLMU</name>
<evidence type="ECO:0000259" key="1">
    <source>
        <dbReference type="PROSITE" id="PS50878"/>
    </source>
</evidence>
<evidence type="ECO:0000313" key="2">
    <source>
        <dbReference type="EMBL" id="KAK1696242.1"/>
    </source>
</evidence>
<dbReference type="InterPro" id="IPR044730">
    <property type="entry name" value="RNase_H-like_dom_plant"/>
</dbReference>
<dbReference type="InterPro" id="IPR002156">
    <property type="entry name" value="RNaseH_domain"/>
</dbReference>
<dbReference type="InterPro" id="IPR043502">
    <property type="entry name" value="DNA/RNA_pol_sf"/>
</dbReference>
<evidence type="ECO:0000313" key="3">
    <source>
        <dbReference type="Proteomes" id="UP001231189"/>
    </source>
</evidence>
<dbReference type="CDD" id="cd06222">
    <property type="entry name" value="RNase_H_like"/>
    <property type="match status" value="1"/>
</dbReference>
<dbReference type="PROSITE" id="PS50878">
    <property type="entry name" value="RT_POL"/>
    <property type="match status" value="1"/>
</dbReference>
<dbReference type="AlphaFoldDB" id="A0AAD8X6R6"/>
<reference evidence="2" key="1">
    <citation type="submission" date="2023-07" db="EMBL/GenBank/DDBJ databases">
        <title>A chromosome-level genome assembly of Lolium multiflorum.</title>
        <authorList>
            <person name="Chen Y."/>
            <person name="Copetti D."/>
            <person name="Kolliker R."/>
            <person name="Studer B."/>
        </authorList>
    </citation>
    <scope>NUCLEOTIDE SEQUENCE</scope>
    <source>
        <strain evidence="2">02402/16</strain>
        <tissue evidence="2">Leaf</tissue>
    </source>
</reference>
<dbReference type="EMBL" id="JAUUTY010000001">
    <property type="protein sequence ID" value="KAK1696242.1"/>
    <property type="molecule type" value="Genomic_DNA"/>
</dbReference>
<dbReference type="PANTHER" id="PTHR46890:SF48">
    <property type="entry name" value="RNA-DIRECTED DNA POLYMERASE"/>
    <property type="match status" value="1"/>
</dbReference>
<dbReference type="InterPro" id="IPR000477">
    <property type="entry name" value="RT_dom"/>
</dbReference>
<protein>
    <recommendedName>
        <fullName evidence="1">Reverse transcriptase domain-containing protein</fullName>
    </recommendedName>
</protein>
<dbReference type="InterPro" id="IPR052343">
    <property type="entry name" value="Retrotransposon-Effector_Assoc"/>
</dbReference>
<sequence length="860" mass="97286">MNESLSLPYTAEEVKNALDSIGDLKAPGPDGMPAIFYKKFWHILGQKVQAEVLAVLNGGEMPQGWNETTIVLIPKVKNPERLTEYRPISLCNVIYKLISKVLANRLKLLLPDIISPTQSAFVPGRMITDNVLLAYEITHHMHMKKGGRDGLVAVKLDMSKAYDRVEWVFLERMMRRMGFNAQWINLIMTCVRSVSYRVKVNGKLTEAFKPERGLRQGDPLSPYLFILCAEAFSAMLQQAEVNGTLEGVQICQAAPRVNHLFFADDSLIIMKATVASANKLQDILALYEAQSGQMINKEKSSAFFSKGTRYRTKSAVLNILGIPRESLNQRYLGLPVHLGASKKKEFEYIKEKIWKHIQGWKEKLLSRAGKEILIKAVAQAIPTYAMSCEEISAMICRYWWDQQEGQNKCHWLSWEKISRNKSAGGLGFRDLHIFNLAMLAKQSWRLLKFPESLCATVLKSKYFPDSSILEATPKQGMSYTWRSILKGCELMKEGIVWRVGNGTSIAVWKDPWIPRGTTRRLSSIQGHSIVTQVSDLINPVTDQWDESLLRDHFNMDDVKEILMIPIRPDMEDMLAWHYDSKGIFTVKSAYHLGVCLRDRDLNRDATSSRDAPEQNLLWKGLWNLKLPGKILLLTPEKRSLVIVLLWDWWTTRNKTNAEDRVQSADEVCFQIRKHLLEFTPDETQVPIVQQQLESWQLPKPEFIKVNFDAAYCQETHEGAWGFIARADDGTFIVAGAGRMSHLSSALHAEASACVAAIEKTSNLGAFRVTFESDSLNLVNALKTGDYDMADIGVLFREARSLCTLAFDAFDFTFCRRSCNKAAHAIAQHGKELGAMNSVWLEDAPAFVSMLVASDLAMHHV</sequence>
<dbReference type="Proteomes" id="UP001231189">
    <property type="component" value="Unassembled WGS sequence"/>
</dbReference>
<dbReference type="Pfam" id="PF00078">
    <property type="entry name" value="RVT_1"/>
    <property type="match status" value="1"/>
</dbReference>
<dbReference type="PANTHER" id="PTHR46890">
    <property type="entry name" value="NON-LTR RETROLELEMENT REVERSE TRANSCRIPTASE-LIKE PROTEIN-RELATED"/>
    <property type="match status" value="1"/>
</dbReference>
<proteinExistence type="predicted"/>
<dbReference type="GO" id="GO:0003676">
    <property type="term" value="F:nucleic acid binding"/>
    <property type="evidence" value="ECO:0007669"/>
    <property type="project" value="InterPro"/>
</dbReference>
<dbReference type="GO" id="GO:0004523">
    <property type="term" value="F:RNA-DNA hybrid ribonuclease activity"/>
    <property type="evidence" value="ECO:0007669"/>
    <property type="project" value="InterPro"/>
</dbReference>
<dbReference type="SUPFAM" id="SSF56672">
    <property type="entry name" value="DNA/RNA polymerases"/>
    <property type="match status" value="1"/>
</dbReference>
<gene>
    <name evidence="2" type="ORF">QYE76_012939</name>
</gene>
<dbReference type="Pfam" id="PF13456">
    <property type="entry name" value="RVT_3"/>
    <property type="match status" value="1"/>
</dbReference>
<dbReference type="InterPro" id="IPR012337">
    <property type="entry name" value="RNaseH-like_sf"/>
</dbReference>
<keyword evidence="3" id="KW-1185">Reference proteome</keyword>
<comment type="caution">
    <text evidence="2">The sequence shown here is derived from an EMBL/GenBank/DDBJ whole genome shotgun (WGS) entry which is preliminary data.</text>
</comment>
<dbReference type="InterPro" id="IPR036397">
    <property type="entry name" value="RNaseH_sf"/>
</dbReference>
<feature type="domain" description="Reverse transcriptase" evidence="1">
    <location>
        <begin position="54"/>
        <end position="336"/>
    </location>
</feature>
<dbReference type="CDD" id="cd01650">
    <property type="entry name" value="RT_nLTR_like"/>
    <property type="match status" value="1"/>
</dbReference>
<organism evidence="2 3">
    <name type="scientific">Lolium multiflorum</name>
    <name type="common">Italian ryegrass</name>
    <name type="synonym">Lolium perenne subsp. multiflorum</name>
    <dbReference type="NCBI Taxonomy" id="4521"/>
    <lineage>
        <taxon>Eukaryota</taxon>
        <taxon>Viridiplantae</taxon>
        <taxon>Streptophyta</taxon>
        <taxon>Embryophyta</taxon>
        <taxon>Tracheophyta</taxon>
        <taxon>Spermatophyta</taxon>
        <taxon>Magnoliopsida</taxon>
        <taxon>Liliopsida</taxon>
        <taxon>Poales</taxon>
        <taxon>Poaceae</taxon>
        <taxon>BOP clade</taxon>
        <taxon>Pooideae</taxon>
        <taxon>Poodae</taxon>
        <taxon>Poeae</taxon>
        <taxon>Poeae Chloroplast Group 2 (Poeae type)</taxon>
        <taxon>Loliodinae</taxon>
        <taxon>Loliinae</taxon>
        <taxon>Lolium</taxon>
    </lineage>
</organism>
<dbReference type="SUPFAM" id="SSF53098">
    <property type="entry name" value="Ribonuclease H-like"/>
    <property type="match status" value="1"/>
</dbReference>